<sequence>MLHRFRCAISNAGHDMLSGHVEVDETVFGGVRHGKRGRGAGGKVLVAVAVELLSPKGFGRCRLQIIPNAETETLKAFIQKHIKAGSTIYTDGLTSYPSATKDEYIHHGTSISGSGKDANEVLPGVHRVAALVKRWLMGTHQGSFEEDHLQAYLDEFVFRFNRRKSAHRGMLFFRLIEQCVAMHPMRFRELVANPKPKNEKQEFAVPSNLRNKAPASLDISVPTHPWRSALP</sequence>
<feature type="domain" description="ISXO2-like transposase" evidence="1">
    <location>
        <begin position="16"/>
        <end position="161"/>
    </location>
</feature>
<dbReference type="NCBIfam" id="NF033547">
    <property type="entry name" value="transpos_IS1595"/>
    <property type="match status" value="1"/>
</dbReference>
<dbReference type="Proteomes" id="UP000095401">
    <property type="component" value="Chromosome"/>
</dbReference>
<evidence type="ECO:0000259" key="1">
    <source>
        <dbReference type="SMART" id="SM01126"/>
    </source>
</evidence>
<proteinExistence type="predicted"/>
<name>A0A1D8IMQ6_9GAMM</name>
<protein>
    <recommendedName>
        <fullName evidence="1">ISXO2-like transposase domain-containing protein</fullName>
    </recommendedName>
</protein>
<dbReference type="KEGG" id="aprs:BI364_06790"/>
<organism evidence="2 3">
    <name type="scientific">Acidihalobacter yilgarnensis</name>
    <dbReference type="NCBI Taxonomy" id="2819280"/>
    <lineage>
        <taxon>Bacteria</taxon>
        <taxon>Pseudomonadati</taxon>
        <taxon>Pseudomonadota</taxon>
        <taxon>Gammaproteobacteria</taxon>
        <taxon>Chromatiales</taxon>
        <taxon>Ectothiorhodospiraceae</taxon>
        <taxon>Acidihalobacter</taxon>
    </lineage>
</organism>
<dbReference type="InterPro" id="IPR024445">
    <property type="entry name" value="Tnp_ISXO2-like"/>
</dbReference>
<gene>
    <name evidence="2" type="ORF">BI364_06790</name>
</gene>
<dbReference type="Pfam" id="PF12762">
    <property type="entry name" value="DDE_Tnp_IS1595"/>
    <property type="match status" value="1"/>
</dbReference>
<dbReference type="AlphaFoldDB" id="A0A1D8IMQ6"/>
<evidence type="ECO:0000313" key="3">
    <source>
        <dbReference type="Proteomes" id="UP000095401"/>
    </source>
</evidence>
<dbReference type="EMBL" id="CP017415">
    <property type="protein sequence ID" value="AOU97704.1"/>
    <property type="molecule type" value="Genomic_DNA"/>
</dbReference>
<accession>A0A1D8IMQ6</accession>
<dbReference type="SMART" id="SM01126">
    <property type="entry name" value="DDE_Tnp_IS1595"/>
    <property type="match status" value="1"/>
</dbReference>
<reference evidence="3" key="1">
    <citation type="submission" date="2016-09" db="EMBL/GenBank/DDBJ databases">
        <title>Acidihalobacter prosperus F5.</title>
        <authorList>
            <person name="Khaleque H.N."/>
            <person name="Ramsay J.P."/>
            <person name="Kaksonen A.H."/>
            <person name="Boxall N.J."/>
            <person name="Watkin E.L.J."/>
        </authorList>
    </citation>
    <scope>NUCLEOTIDE SEQUENCE [LARGE SCALE GENOMIC DNA]</scope>
    <source>
        <strain evidence="3">F5</strain>
    </source>
</reference>
<evidence type="ECO:0000313" key="2">
    <source>
        <dbReference type="EMBL" id="AOU97704.1"/>
    </source>
</evidence>
<keyword evidence="3" id="KW-1185">Reference proteome</keyword>